<feature type="compositionally biased region" description="Polar residues" evidence="3">
    <location>
        <begin position="122"/>
        <end position="139"/>
    </location>
</feature>
<dbReference type="SMART" id="SM00462">
    <property type="entry name" value="PTB"/>
    <property type="match status" value="1"/>
</dbReference>
<dbReference type="GeneID" id="100763505"/>
<dbReference type="PROSITE" id="PS50001">
    <property type="entry name" value="SH2"/>
    <property type="match status" value="1"/>
</dbReference>
<dbReference type="GO" id="GO:0005886">
    <property type="term" value="C:plasma membrane"/>
    <property type="evidence" value="ECO:0007669"/>
    <property type="project" value="TreeGrafter"/>
</dbReference>
<evidence type="ECO:0000313" key="8">
    <source>
        <dbReference type="Proteomes" id="UP001108280"/>
    </source>
</evidence>
<feature type="region of interest" description="Disordered" evidence="3">
    <location>
        <begin position="119"/>
        <end position="186"/>
    </location>
</feature>
<dbReference type="Gene3D" id="3.30.505.10">
    <property type="entry name" value="SH2 domain"/>
    <property type="match status" value="1"/>
</dbReference>
<feature type="region of interest" description="Disordered" evidence="3">
    <location>
        <begin position="41"/>
        <end position="76"/>
    </location>
</feature>
<dbReference type="RefSeq" id="XP_035314126.1">
    <property type="nucleotide sequence ID" value="XM_035458235.1"/>
</dbReference>
<dbReference type="InterPro" id="IPR006020">
    <property type="entry name" value="PTB/PI_dom"/>
</dbReference>
<dbReference type="CDD" id="cd01209">
    <property type="entry name" value="PTB_Shc"/>
    <property type="match status" value="1"/>
</dbReference>
<dbReference type="GO" id="GO:0008284">
    <property type="term" value="P:positive regulation of cell population proliferation"/>
    <property type="evidence" value="ECO:0007669"/>
    <property type="project" value="Ensembl"/>
</dbReference>
<evidence type="ECO:0000259" key="4">
    <source>
        <dbReference type="PROSITE" id="PS01179"/>
    </source>
</evidence>
<dbReference type="AlphaFoldDB" id="A0A8C2LD01"/>
<evidence type="ECO:0000256" key="2">
    <source>
        <dbReference type="PROSITE-ProRule" id="PRU00191"/>
    </source>
</evidence>
<dbReference type="CTD" id="399694"/>
<dbReference type="GO" id="GO:0019904">
    <property type="term" value="F:protein domain specific binding"/>
    <property type="evidence" value="ECO:0007669"/>
    <property type="project" value="Ensembl"/>
</dbReference>
<reference evidence="6" key="4">
    <citation type="submission" date="2025-05" db="UniProtKB">
        <authorList>
            <consortium name="Ensembl"/>
        </authorList>
    </citation>
    <scope>IDENTIFICATION</scope>
</reference>
<dbReference type="InterPro" id="IPR000980">
    <property type="entry name" value="SH2"/>
</dbReference>
<dbReference type="Pfam" id="PF00640">
    <property type="entry name" value="PID"/>
    <property type="match status" value="1"/>
</dbReference>
<evidence type="ECO:0000256" key="3">
    <source>
        <dbReference type="SAM" id="MobiDB-lite"/>
    </source>
</evidence>
<organism evidence="6 7">
    <name type="scientific">Cricetulus griseus</name>
    <name type="common">Chinese hamster</name>
    <name type="synonym">Cricetulus barabensis griseus</name>
    <dbReference type="NCBI Taxonomy" id="10029"/>
    <lineage>
        <taxon>Eukaryota</taxon>
        <taxon>Metazoa</taxon>
        <taxon>Chordata</taxon>
        <taxon>Craniata</taxon>
        <taxon>Vertebrata</taxon>
        <taxon>Euteleostomi</taxon>
        <taxon>Mammalia</taxon>
        <taxon>Eutheria</taxon>
        <taxon>Euarchontoglires</taxon>
        <taxon>Glires</taxon>
        <taxon>Rodentia</taxon>
        <taxon>Myomorpha</taxon>
        <taxon>Muroidea</taxon>
        <taxon>Cricetidae</taxon>
        <taxon>Cricetinae</taxon>
        <taxon>Cricetulus</taxon>
    </lineage>
</organism>
<dbReference type="GO" id="GO:0006915">
    <property type="term" value="P:apoptotic process"/>
    <property type="evidence" value="ECO:0007669"/>
    <property type="project" value="Ensembl"/>
</dbReference>
<dbReference type="PRINTS" id="PR00401">
    <property type="entry name" value="SH2DOMAIN"/>
</dbReference>
<gene>
    <name evidence="6 9" type="primary">Shc4</name>
</gene>
<reference evidence="8" key="1">
    <citation type="journal article" date="2018" name="Biotechnol. Bioeng.">
        <title>A reference genome of the Chinese hamster based on a hybrid assembly strategy.</title>
        <authorList>
            <person name="Rupp O."/>
            <person name="MacDonald M.L."/>
            <person name="Li S."/>
            <person name="Dhiman H."/>
            <person name="Polson S."/>
            <person name="Griep S."/>
            <person name="Heffner K."/>
            <person name="Hernandez I."/>
            <person name="Brinkrolf K."/>
            <person name="Jadhav V."/>
            <person name="Samoudi M."/>
            <person name="Hao H."/>
            <person name="Kingham B."/>
            <person name="Goesmann A."/>
            <person name="Betenbaugh M.J."/>
            <person name="Lewis N.E."/>
            <person name="Borth N."/>
            <person name="Lee K.H."/>
        </authorList>
    </citation>
    <scope>NUCLEOTIDE SEQUENCE [LARGE SCALE GENOMIC DNA]</scope>
    <source>
        <strain evidence="8">17A/GY</strain>
    </source>
</reference>
<dbReference type="InterPro" id="IPR006019">
    <property type="entry name" value="PID_Shc-like"/>
</dbReference>
<dbReference type="FunFam" id="3.30.505.10:FF:000005">
    <property type="entry name" value="SHC-transforming protein 1 isoform 3"/>
    <property type="match status" value="1"/>
</dbReference>
<evidence type="ECO:0000313" key="7">
    <source>
        <dbReference type="Proteomes" id="UP000694386"/>
    </source>
</evidence>
<dbReference type="Gene3D" id="2.30.29.30">
    <property type="entry name" value="Pleckstrin-homology domain (PH domain)/Phosphotyrosine-binding domain (PTB)"/>
    <property type="match status" value="1"/>
</dbReference>
<evidence type="ECO:0000313" key="9">
    <source>
        <dbReference type="RefSeq" id="XP_027277754.1"/>
    </source>
</evidence>
<sequence length="630" mass="69073">MRERGQDGQAGLALYVGLFGHLGMLHRAKYSRFRNESITSLDEGSSGGSVGNKGSSPPPYPALAPHLPAEDATVPTQESPTALCTLIPRMASMKLANPVTFLSLKTFCLGTKEVPRLKLQESQDQATSSPASPETSLNRTGPAPTPHPHLHPDQVGRRTTPLSPDACPLPGPGQPIPRSRQDKHSPQHLLGSGLNYCVRYMGCIEVLKSMRSLDFGMRTQVTREAISRLCDAVPGAHGAIKKRKAPVKFLSAVLGKSNLQFSGMNIKLTVSTCSLTLMNLDNQQIIAKHQMQSISFASGGDPDTTDYVAYVAKDPVNQRACHILECHSGMAQDVISTIGQAFELRFKQYLKNPSVNTWESEEVRVEGTSEDRDHAYYNAMPRKLPPAGGISDVRIRVQATDQMAYCPIRCEKLCYLPVNSKCRGVYENCTGQRGSIGIPHQRGMHGDAALMKHACRVDLFDDPCYVNTQALQSTRGYAANQSSIQPHGSTWHIGKAPETVQPGARAQSMSSYSLPHIKQQLWSEECFHGRLSRGAAERLLVKDGDFLVRESMTSPGQYVLSGLQGGQAKHLLLVDPEGKVRTKDHVFDNVGHLIKYHMDNSLPIISSGSEVSLKQPVRKDNNTRLLHYKK</sequence>
<dbReference type="Proteomes" id="UP001108280">
    <property type="component" value="Chromosome 6"/>
</dbReference>
<dbReference type="SUPFAM" id="SSF50729">
    <property type="entry name" value="PH domain-like"/>
    <property type="match status" value="1"/>
</dbReference>
<dbReference type="InterPro" id="IPR051235">
    <property type="entry name" value="CEP152/SHC-Transforming"/>
</dbReference>
<dbReference type="RefSeq" id="XP_027277754.1">
    <property type="nucleotide sequence ID" value="XM_027421953.2"/>
</dbReference>
<dbReference type="InterPro" id="IPR011993">
    <property type="entry name" value="PH-like_dom_sf"/>
</dbReference>
<dbReference type="KEGG" id="cge:100763505"/>
<dbReference type="Proteomes" id="UP000694386">
    <property type="component" value="Unplaced"/>
</dbReference>
<evidence type="ECO:0000313" key="6">
    <source>
        <dbReference type="Ensembl" id="ENSCGRP00001001216.1"/>
    </source>
</evidence>
<feature type="domain" description="SH2" evidence="5">
    <location>
        <begin position="526"/>
        <end position="617"/>
    </location>
</feature>
<evidence type="ECO:0000256" key="1">
    <source>
        <dbReference type="ARBA" id="ARBA00022999"/>
    </source>
</evidence>
<dbReference type="SMART" id="SM00252">
    <property type="entry name" value="SH2"/>
    <property type="match status" value="1"/>
</dbReference>
<dbReference type="FunFam" id="2.30.29.30:FF:000036">
    <property type="entry name" value="SHC-transforming protein 1 isoform 3"/>
    <property type="match status" value="1"/>
</dbReference>
<dbReference type="GO" id="GO:0048863">
    <property type="term" value="P:stem cell differentiation"/>
    <property type="evidence" value="ECO:0007669"/>
    <property type="project" value="Ensembl"/>
</dbReference>
<accession>A0A8C2LD01</accession>
<dbReference type="OrthoDB" id="9938362at2759"/>
<dbReference type="PROSITE" id="PS01179">
    <property type="entry name" value="PID"/>
    <property type="match status" value="1"/>
</dbReference>
<dbReference type="OMA" id="MNIDNQQ"/>
<dbReference type="CDD" id="cd09925">
    <property type="entry name" value="SH2_SHC"/>
    <property type="match status" value="1"/>
</dbReference>
<reference evidence="8" key="2">
    <citation type="journal article" date="2020" name="Biotechnol. Bioeng.">
        <title>Chromosome-scale scaffolds for the Chinese hamster reference genome assembly to facilitate the study of the CHO epigenome.</title>
        <authorList>
            <person name="Hilliard W."/>
            <person name="MacDonald M."/>
            <person name="Lee K.H."/>
        </authorList>
    </citation>
    <scope>NUCLEOTIDE SEQUENCE [LARGE SCALE GENOMIC DNA]</scope>
    <source>
        <strain evidence="8">17A/GY</strain>
    </source>
</reference>
<dbReference type="GeneTree" id="ENSGT00950000182870"/>
<dbReference type="PRINTS" id="PR00629">
    <property type="entry name" value="SHCPIDOMAIN"/>
</dbReference>
<dbReference type="Pfam" id="PF00017">
    <property type="entry name" value="SH2"/>
    <property type="match status" value="1"/>
</dbReference>
<dbReference type="PANTHER" id="PTHR10337">
    <property type="entry name" value="SHC TRANSFORMING PROTEIN"/>
    <property type="match status" value="1"/>
</dbReference>
<feature type="domain" description="PID" evidence="4">
    <location>
        <begin position="190"/>
        <end position="353"/>
    </location>
</feature>
<dbReference type="Ensembl" id="ENSCGRT00001001241.1">
    <property type="protein sequence ID" value="ENSCGRP00001001216.1"/>
    <property type="gene ID" value="ENSCGRG00001000927.1"/>
</dbReference>
<keyword evidence="8" id="KW-1185">Reference proteome</keyword>
<protein>
    <submittedName>
        <fullName evidence="6">SHC (Src homology 2 domain containing) family, member 4</fullName>
    </submittedName>
    <submittedName>
        <fullName evidence="9">SHC-transforming protein 4 isoform X2</fullName>
    </submittedName>
</protein>
<dbReference type="GO" id="GO:0010468">
    <property type="term" value="P:regulation of gene expression"/>
    <property type="evidence" value="ECO:0007669"/>
    <property type="project" value="Ensembl"/>
</dbReference>
<proteinExistence type="predicted"/>
<dbReference type="GO" id="GO:0035556">
    <property type="term" value="P:intracellular signal transduction"/>
    <property type="evidence" value="ECO:0007669"/>
    <property type="project" value="InterPro"/>
</dbReference>
<evidence type="ECO:0000259" key="5">
    <source>
        <dbReference type="PROSITE" id="PS50001"/>
    </source>
</evidence>
<dbReference type="InterPro" id="IPR035676">
    <property type="entry name" value="SHC_SH2"/>
</dbReference>
<keyword evidence="1 2" id="KW-0727">SH2 domain</keyword>
<dbReference type="InterPro" id="IPR036860">
    <property type="entry name" value="SH2_dom_sf"/>
</dbReference>
<dbReference type="SUPFAM" id="SSF55550">
    <property type="entry name" value="SH2 domain"/>
    <property type="match status" value="1"/>
</dbReference>
<dbReference type="GO" id="GO:0007169">
    <property type="term" value="P:cell surface receptor protein tyrosine kinase signaling pathway"/>
    <property type="evidence" value="ECO:0007669"/>
    <property type="project" value="TreeGrafter"/>
</dbReference>
<reference evidence="9" key="3">
    <citation type="submission" date="2025-04" db="UniProtKB">
        <authorList>
            <consortium name="RefSeq"/>
        </authorList>
    </citation>
    <scope>IDENTIFICATION</scope>
    <source>
        <strain evidence="9">17A/GY</strain>
        <tissue evidence="9">Liver</tissue>
    </source>
</reference>
<dbReference type="PANTHER" id="PTHR10337:SF12">
    <property type="entry name" value="SHC-TRANSFORMING PROTEIN 4"/>
    <property type="match status" value="1"/>
</dbReference>
<dbReference type="GO" id="GO:0030971">
    <property type="term" value="F:receptor tyrosine kinase binding"/>
    <property type="evidence" value="ECO:0007669"/>
    <property type="project" value="Ensembl"/>
</dbReference>
<name>A0A8C2LD01_CRIGR</name>